<name>A0A7J6G1A5_CANSA</name>
<evidence type="ECO:0000256" key="1">
    <source>
        <dbReference type="SAM" id="Phobius"/>
    </source>
</evidence>
<evidence type="ECO:0000313" key="5">
    <source>
        <dbReference type="Proteomes" id="UP000583929"/>
    </source>
</evidence>
<comment type="caution">
    <text evidence="2">The sequence shown here is derived from an EMBL/GenBank/DDBJ whole genome shotgun (WGS) entry which is preliminary data.</text>
</comment>
<keyword evidence="1" id="KW-1133">Transmembrane helix</keyword>
<gene>
    <name evidence="2" type="ORF">F8388_025636</name>
    <name evidence="3" type="ORF">G4B88_015732</name>
</gene>
<dbReference type="EMBL" id="JAATIQ010000062">
    <property type="protein sequence ID" value="KAF4390842.1"/>
    <property type="molecule type" value="Genomic_DNA"/>
</dbReference>
<dbReference type="Proteomes" id="UP000583929">
    <property type="component" value="Unassembled WGS sequence"/>
</dbReference>
<reference evidence="4 5" key="1">
    <citation type="journal article" date="2020" name="bioRxiv">
        <title>Sequence and annotation of 42 cannabis genomes reveals extensive copy number variation in cannabinoid synthesis and pathogen resistance genes.</title>
        <authorList>
            <person name="Mckernan K.J."/>
            <person name="Helbert Y."/>
            <person name="Kane L.T."/>
            <person name="Ebling H."/>
            <person name="Zhang L."/>
            <person name="Liu B."/>
            <person name="Eaton Z."/>
            <person name="Mclaughlin S."/>
            <person name="Kingan S."/>
            <person name="Baybayan P."/>
            <person name="Concepcion G."/>
            <person name="Jordan M."/>
            <person name="Riva A."/>
            <person name="Barbazuk W."/>
            <person name="Harkins T."/>
        </authorList>
    </citation>
    <scope>NUCLEOTIDE SEQUENCE [LARGE SCALE GENOMIC DNA]</scope>
    <source>
        <strain evidence="4 5">cv. Jamaican Lion 4</strain>
        <strain evidence="3">Father</strain>
        <strain evidence="2">Mother</strain>
        <tissue evidence="2">Leaf</tissue>
    </source>
</reference>
<sequence>MSLAVESSYPEAAEAKFAPIKSSLLTADPTDQNFARHDNQLDSRNPYAFLGCDWFEVPLQPTVNPFWNYTKEIDGVYEWLKILILFPVMIVRLILFGVCLAVGYLATKLALAGWKDRQNPMPKWRCRIMWPSRNY</sequence>
<evidence type="ECO:0000313" key="4">
    <source>
        <dbReference type="Proteomes" id="UP000525078"/>
    </source>
</evidence>
<dbReference type="Proteomes" id="UP000525078">
    <property type="component" value="Unassembled WGS sequence"/>
</dbReference>
<keyword evidence="1" id="KW-0472">Membrane</keyword>
<accession>A0A7J6G1A5</accession>
<proteinExistence type="predicted"/>
<dbReference type="EMBL" id="JAATIP010000084">
    <property type="protein sequence ID" value="KAF4376765.1"/>
    <property type="molecule type" value="Genomic_DNA"/>
</dbReference>
<organism evidence="2 4">
    <name type="scientific">Cannabis sativa</name>
    <name type="common">Hemp</name>
    <name type="synonym">Marijuana</name>
    <dbReference type="NCBI Taxonomy" id="3483"/>
    <lineage>
        <taxon>Eukaryota</taxon>
        <taxon>Viridiplantae</taxon>
        <taxon>Streptophyta</taxon>
        <taxon>Embryophyta</taxon>
        <taxon>Tracheophyta</taxon>
        <taxon>Spermatophyta</taxon>
        <taxon>Magnoliopsida</taxon>
        <taxon>eudicotyledons</taxon>
        <taxon>Gunneridae</taxon>
        <taxon>Pentapetalae</taxon>
        <taxon>rosids</taxon>
        <taxon>fabids</taxon>
        <taxon>Rosales</taxon>
        <taxon>Cannabaceae</taxon>
        <taxon>Cannabis</taxon>
    </lineage>
</organism>
<evidence type="ECO:0000313" key="3">
    <source>
        <dbReference type="EMBL" id="KAF4390842.1"/>
    </source>
</evidence>
<keyword evidence="5" id="KW-1185">Reference proteome</keyword>
<keyword evidence="1" id="KW-0812">Transmembrane</keyword>
<dbReference type="AlphaFoldDB" id="A0A7J6G1A5"/>
<feature type="transmembrane region" description="Helical" evidence="1">
    <location>
        <begin position="82"/>
        <end position="107"/>
    </location>
</feature>
<evidence type="ECO:0000313" key="2">
    <source>
        <dbReference type="EMBL" id="KAF4376765.1"/>
    </source>
</evidence>
<protein>
    <submittedName>
        <fullName evidence="2">Uncharacterized protein</fullName>
    </submittedName>
</protein>